<dbReference type="AlphaFoldDB" id="A0AA38CSR7"/>
<proteinExistence type="predicted"/>
<sequence length="136" mass="15016">MAEWIEEGGVKLYDMMVATTKPMALKSIVLLRILDIITTYGYGDDGETRVEHVGGDMFEGIPVADVVFLKFKDFIVCLNCARVEHVGSSMFEAIPTAHAVFLKFKDFIACLNCAGVEHMGDDMFEAIPTADAVFLK</sequence>
<keyword evidence="2" id="KW-1185">Reference proteome</keyword>
<evidence type="ECO:0000313" key="2">
    <source>
        <dbReference type="Proteomes" id="UP000824469"/>
    </source>
</evidence>
<dbReference type="Proteomes" id="UP000824469">
    <property type="component" value="Unassembled WGS sequence"/>
</dbReference>
<organism evidence="1 2">
    <name type="scientific">Taxus chinensis</name>
    <name type="common">Chinese yew</name>
    <name type="synonym">Taxus wallichiana var. chinensis</name>
    <dbReference type="NCBI Taxonomy" id="29808"/>
    <lineage>
        <taxon>Eukaryota</taxon>
        <taxon>Viridiplantae</taxon>
        <taxon>Streptophyta</taxon>
        <taxon>Embryophyta</taxon>
        <taxon>Tracheophyta</taxon>
        <taxon>Spermatophyta</taxon>
        <taxon>Pinopsida</taxon>
        <taxon>Pinidae</taxon>
        <taxon>Conifers II</taxon>
        <taxon>Cupressales</taxon>
        <taxon>Taxaceae</taxon>
        <taxon>Taxus</taxon>
    </lineage>
</organism>
<protein>
    <submittedName>
        <fullName evidence="1">Uncharacterized protein</fullName>
    </submittedName>
</protein>
<name>A0AA38CSR7_TAXCH</name>
<accession>A0AA38CSR7</accession>
<dbReference type="EMBL" id="JAHRHJ020000008">
    <property type="protein sequence ID" value="KAH9304078.1"/>
    <property type="molecule type" value="Genomic_DNA"/>
</dbReference>
<gene>
    <name evidence="1" type="ORF">KI387_008482</name>
</gene>
<evidence type="ECO:0000313" key="1">
    <source>
        <dbReference type="EMBL" id="KAH9304078.1"/>
    </source>
</evidence>
<feature type="non-terminal residue" evidence="1">
    <location>
        <position position="136"/>
    </location>
</feature>
<comment type="caution">
    <text evidence="1">The sequence shown here is derived from an EMBL/GenBank/DDBJ whole genome shotgun (WGS) entry which is preliminary data.</text>
</comment>
<reference evidence="1 2" key="1">
    <citation type="journal article" date="2021" name="Nat. Plants">
        <title>The Taxus genome provides insights into paclitaxel biosynthesis.</title>
        <authorList>
            <person name="Xiong X."/>
            <person name="Gou J."/>
            <person name="Liao Q."/>
            <person name="Li Y."/>
            <person name="Zhou Q."/>
            <person name="Bi G."/>
            <person name="Li C."/>
            <person name="Du R."/>
            <person name="Wang X."/>
            <person name="Sun T."/>
            <person name="Guo L."/>
            <person name="Liang H."/>
            <person name="Lu P."/>
            <person name="Wu Y."/>
            <person name="Zhang Z."/>
            <person name="Ro D.K."/>
            <person name="Shang Y."/>
            <person name="Huang S."/>
            <person name="Yan J."/>
        </authorList>
    </citation>
    <scope>NUCLEOTIDE SEQUENCE [LARGE SCALE GENOMIC DNA]</scope>
    <source>
        <strain evidence="1">Ta-2019</strain>
    </source>
</reference>